<dbReference type="OrthoDB" id="2080790at2"/>
<evidence type="ECO:0000313" key="2">
    <source>
        <dbReference type="EMBL" id="AVM47453.1"/>
    </source>
</evidence>
<evidence type="ECO:0000313" key="3">
    <source>
        <dbReference type="EMBL" id="MBF1352210.1"/>
    </source>
</evidence>
<proteinExistence type="predicted"/>
<sequence length="193" mass="21654">MKKKTLLIVSMLVLVMFALTACGSKSPKSVVEDNLKQIKTEKTSSNVSKLFNDKTLEQKYGKEYDKFIKKVQDFDYEVKDEKVDGKKATVKVEIKTYDFGAAYKTTYDTVVSDAKSGKITATTDVKDYVYNLMFQNLNSVKDKSYKKTVTINCTKNDKGEWTTDINSNVDFLDAMMGGMFTAIKSVQAGQAAQ</sequence>
<gene>
    <name evidence="2" type="ORF">C5Q96_00675</name>
    <name evidence="3" type="ORF">HXM71_03705</name>
</gene>
<evidence type="ECO:0000313" key="4">
    <source>
        <dbReference type="Proteomes" id="UP000237883"/>
    </source>
</evidence>
<dbReference type="AlphaFoldDB" id="A0A2S0L2F2"/>
<dbReference type="PROSITE" id="PS51257">
    <property type="entry name" value="PROKAR_LIPOPROTEIN"/>
    <property type="match status" value="1"/>
</dbReference>
<reference evidence="3" key="3">
    <citation type="submission" date="2020-04" db="EMBL/GenBank/DDBJ databases">
        <title>Deep metagenomics examines the oral microbiome during advanced dental caries in children, revealing novel taxa and co-occurrences with host molecules.</title>
        <authorList>
            <person name="Baker J.L."/>
            <person name="Morton J.T."/>
            <person name="Dinis M."/>
            <person name="Alvarez R."/>
            <person name="Tran N.C."/>
            <person name="Knight R."/>
            <person name="Edlund A."/>
        </authorList>
    </citation>
    <scope>NUCLEOTIDE SEQUENCE</scope>
    <source>
        <strain evidence="3">JCVI_24_bin.8</strain>
    </source>
</reference>
<keyword evidence="4" id="KW-1185">Reference proteome</keyword>
<feature type="signal peptide" evidence="1">
    <location>
        <begin position="1"/>
        <end position="21"/>
    </location>
</feature>
<reference evidence="4" key="1">
    <citation type="submission" date="2018-02" db="EMBL/GenBank/DDBJ databases">
        <authorList>
            <person name="Holder M.E."/>
            <person name="Ajami N.J."/>
            <person name="Petrosino J.F."/>
        </authorList>
    </citation>
    <scope>NUCLEOTIDE SEQUENCE [LARGE SCALE GENOMIC DNA]</scope>
    <source>
        <strain evidence="4">CCUG 47132</strain>
    </source>
</reference>
<dbReference type="KEGG" id="mdv:C5Q96_00675"/>
<dbReference type="EMBL" id="CP027228">
    <property type="protein sequence ID" value="AVM47453.1"/>
    <property type="molecule type" value="Genomic_DNA"/>
</dbReference>
<evidence type="ECO:0000256" key="1">
    <source>
        <dbReference type="SAM" id="SignalP"/>
    </source>
</evidence>
<dbReference type="Proteomes" id="UP000237883">
    <property type="component" value="Chromosome"/>
</dbReference>
<keyword evidence="1" id="KW-0732">Signal</keyword>
<accession>A0A2S0L2F2</accession>
<organism evidence="2 4">
    <name type="scientific">Mogibacterium diversum</name>
    <dbReference type="NCBI Taxonomy" id="114527"/>
    <lineage>
        <taxon>Bacteria</taxon>
        <taxon>Bacillati</taxon>
        <taxon>Bacillota</taxon>
        <taxon>Clostridia</taxon>
        <taxon>Peptostreptococcales</taxon>
        <taxon>Anaerovoracaceae</taxon>
        <taxon>Mogibacterium</taxon>
    </lineage>
</organism>
<reference evidence="2" key="2">
    <citation type="submission" date="2018-02" db="EMBL/GenBank/DDBJ databases">
        <authorList>
            <person name="Cohen D.B."/>
            <person name="Kent A.D."/>
        </authorList>
    </citation>
    <scope>NUCLEOTIDE SEQUENCE [LARGE SCALE GENOMIC DNA]</scope>
    <source>
        <strain evidence="2">CCUG 47132</strain>
    </source>
</reference>
<name>A0A2S0L2F2_9FIRM</name>
<dbReference type="RefSeq" id="WP_106056238.1">
    <property type="nucleotide sequence ID" value="NZ_CAURSC010000001.1"/>
</dbReference>
<dbReference type="GeneID" id="78390762"/>
<dbReference type="Proteomes" id="UP000722050">
    <property type="component" value="Unassembled WGS sequence"/>
</dbReference>
<feature type="chain" id="PRO_5044578787" description="Lipoprotein" evidence="1">
    <location>
        <begin position="22"/>
        <end position="193"/>
    </location>
</feature>
<evidence type="ECO:0008006" key="5">
    <source>
        <dbReference type="Google" id="ProtNLM"/>
    </source>
</evidence>
<dbReference type="EMBL" id="JABZQH010000104">
    <property type="protein sequence ID" value="MBF1352210.1"/>
    <property type="molecule type" value="Genomic_DNA"/>
</dbReference>
<protein>
    <recommendedName>
        <fullName evidence="5">Lipoprotein</fullName>
    </recommendedName>
</protein>